<proteinExistence type="predicted"/>
<comment type="caution">
    <text evidence="1">The sequence shown here is derived from an EMBL/GenBank/DDBJ whole genome shotgun (WGS) entry which is preliminary data.</text>
</comment>
<reference evidence="2" key="1">
    <citation type="journal article" date="2024" name="Proc. Natl. Acad. Sci. U.S.A.">
        <title>Extraordinary preservation of gene collinearity over three hundred million years revealed in homosporous lycophytes.</title>
        <authorList>
            <person name="Li C."/>
            <person name="Wickell D."/>
            <person name="Kuo L.Y."/>
            <person name="Chen X."/>
            <person name="Nie B."/>
            <person name="Liao X."/>
            <person name="Peng D."/>
            <person name="Ji J."/>
            <person name="Jenkins J."/>
            <person name="Williams M."/>
            <person name="Shu S."/>
            <person name="Plott C."/>
            <person name="Barry K."/>
            <person name="Rajasekar S."/>
            <person name="Grimwood J."/>
            <person name="Han X."/>
            <person name="Sun S."/>
            <person name="Hou Z."/>
            <person name="He W."/>
            <person name="Dai G."/>
            <person name="Sun C."/>
            <person name="Schmutz J."/>
            <person name="Leebens-Mack J.H."/>
            <person name="Li F.W."/>
            <person name="Wang L."/>
        </authorList>
    </citation>
    <scope>NUCLEOTIDE SEQUENCE [LARGE SCALE GENOMIC DNA]</scope>
    <source>
        <strain evidence="2">cv. PW_Plant_1</strain>
    </source>
</reference>
<accession>A0ACC2E836</accession>
<name>A0ACC2E836_DIPCM</name>
<keyword evidence="2" id="KW-1185">Reference proteome</keyword>
<evidence type="ECO:0000313" key="1">
    <source>
        <dbReference type="EMBL" id="KAJ7562626.1"/>
    </source>
</evidence>
<evidence type="ECO:0000313" key="2">
    <source>
        <dbReference type="Proteomes" id="UP001162992"/>
    </source>
</evidence>
<organism evidence="1 2">
    <name type="scientific">Diphasiastrum complanatum</name>
    <name type="common">Issler's clubmoss</name>
    <name type="synonym">Lycopodium complanatum</name>
    <dbReference type="NCBI Taxonomy" id="34168"/>
    <lineage>
        <taxon>Eukaryota</taxon>
        <taxon>Viridiplantae</taxon>
        <taxon>Streptophyta</taxon>
        <taxon>Embryophyta</taxon>
        <taxon>Tracheophyta</taxon>
        <taxon>Lycopodiopsida</taxon>
        <taxon>Lycopodiales</taxon>
        <taxon>Lycopodiaceae</taxon>
        <taxon>Lycopodioideae</taxon>
        <taxon>Diphasiastrum</taxon>
    </lineage>
</organism>
<dbReference type="Proteomes" id="UP001162992">
    <property type="component" value="Chromosome 3"/>
</dbReference>
<protein>
    <submittedName>
        <fullName evidence="1">Uncharacterized protein</fullName>
    </submittedName>
</protein>
<sequence>MVDNKKAVRLSALVPIKTPNGYGLSLLGWYKSRGYFLGGWSLPPSSHYWTVISEYCRNDLSDGQFKHIPLSSDSDSPSTLQLKRFGLYPTNSSNSSISPKSFDCNERYCLDMSNKPTNEMVENMEDTYPSLLAAHELEMLENGYANESREQPSKETEKRRDFNHALQETNPSLNKLRKRI</sequence>
<dbReference type="EMBL" id="CM055094">
    <property type="protein sequence ID" value="KAJ7562626.1"/>
    <property type="molecule type" value="Genomic_DNA"/>
</dbReference>
<gene>
    <name evidence="1" type="ORF">O6H91_03G077900</name>
</gene>